<feature type="region of interest" description="Disordered" evidence="9">
    <location>
        <begin position="121"/>
        <end position="159"/>
    </location>
</feature>
<dbReference type="GO" id="GO:0005737">
    <property type="term" value="C:cytoplasm"/>
    <property type="evidence" value="ECO:0007669"/>
    <property type="project" value="TreeGrafter"/>
</dbReference>
<evidence type="ECO:0000259" key="10">
    <source>
        <dbReference type="PROSITE" id="PS50089"/>
    </source>
</evidence>
<protein>
    <recommendedName>
        <fullName evidence="2">RING-type E3 ubiquitin transferase</fullName>
        <ecNumber evidence="2">2.3.2.27</ecNumber>
    </recommendedName>
</protein>
<comment type="caution">
    <text evidence="11">The sequence shown here is derived from an EMBL/GenBank/DDBJ whole genome shotgun (WGS) entry which is preliminary data.</text>
</comment>
<dbReference type="PANTHER" id="PTHR15710">
    <property type="entry name" value="E3 UBIQUITIN-PROTEIN LIGASE PRAJA"/>
    <property type="match status" value="1"/>
</dbReference>
<feature type="compositionally biased region" description="Basic and acidic residues" evidence="9">
    <location>
        <begin position="150"/>
        <end position="159"/>
    </location>
</feature>
<gene>
    <name evidence="11" type="ORF">HRI_002408300</name>
</gene>
<dbReference type="GO" id="GO:0008270">
    <property type="term" value="F:zinc ion binding"/>
    <property type="evidence" value="ECO:0007669"/>
    <property type="project" value="UniProtKB-KW"/>
</dbReference>
<evidence type="ECO:0000256" key="9">
    <source>
        <dbReference type="SAM" id="MobiDB-lite"/>
    </source>
</evidence>
<dbReference type="PROSITE" id="PS50089">
    <property type="entry name" value="ZF_RING_2"/>
    <property type="match status" value="1"/>
</dbReference>
<reference evidence="11" key="1">
    <citation type="submission" date="2023-05" db="EMBL/GenBank/DDBJ databases">
        <title>Genome and transcriptome analyses reveal genes involved in the formation of fine ridges on petal epidermal cells in Hibiscus trionum.</title>
        <authorList>
            <person name="Koshimizu S."/>
            <person name="Masuda S."/>
            <person name="Ishii T."/>
            <person name="Shirasu K."/>
            <person name="Hoshino A."/>
            <person name="Arita M."/>
        </authorList>
    </citation>
    <scope>NUCLEOTIDE SEQUENCE</scope>
    <source>
        <strain evidence="11">Hamamatsu line</strain>
    </source>
</reference>
<evidence type="ECO:0000256" key="4">
    <source>
        <dbReference type="ARBA" id="ARBA00022723"/>
    </source>
</evidence>
<dbReference type="EC" id="2.3.2.27" evidence="2"/>
<dbReference type="FunFam" id="3.30.40.10:FF:000127">
    <property type="entry name" value="E3 ubiquitin-protein ligase RNF181"/>
    <property type="match status" value="1"/>
</dbReference>
<proteinExistence type="predicted"/>
<sequence length="159" mass="17754">MASEAEAPGVSSLFERHGGDRRGFKFGSFATWPPASKASIEAMPSVEIGESEDGECVVCLEEWKPREVVKEMPCKHKFHDGCIKKWLVIHGACPVCRYKMSADEQDMGKKRDEQRREIWVTFSFSPSRTSEDSNGVPSTDSNNVSPVSSRPDDNHEMEG</sequence>
<evidence type="ECO:0000256" key="7">
    <source>
        <dbReference type="ARBA" id="ARBA00022833"/>
    </source>
</evidence>
<keyword evidence="3" id="KW-0808">Transferase</keyword>
<dbReference type="Gene3D" id="3.30.40.10">
    <property type="entry name" value="Zinc/RING finger domain, C3HC4 (zinc finger)"/>
    <property type="match status" value="1"/>
</dbReference>
<dbReference type="Pfam" id="PF13639">
    <property type="entry name" value="zf-RING_2"/>
    <property type="match status" value="1"/>
</dbReference>
<dbReference type="Proteomes" id="UP001165190">
    <property type="component" value="Unassembled WGS sequence"/>
</dbReference>
<feature type="compositionally biased region" description="Polar residues" evidence="9">
    <location>
        <begin position="122"/>
        <end position="148"/>
    </location>
</feature>
<keyword evidence="4" id="KW-0479">Metal-binding</keyword>
<accession>A0A9W7HZM2</accession>
<dbReference type="PANTHER" id="PTHR15710:SF132">
    <property type="entry name" value="E3 UBIQUITIN-PROTEIN LIGASE MPSR1"/>
    <property type="match status" value="1"/>
</dbReference>
<dbReference type="InterPro" id="IPR001841">
    <property type="entry name" value="Znf_RING"/>
</dbReference>
<keyword evidence="6" id="KW-0833">Ubl conjugation pathway</keyword>
<dbReference type="GO" id="GO:0061630">
    <property type="term" value="F:ubiquitin protein ligase activity"/>
    <property type="evidence" value="ECO:0007669"/>
    <property type="project" value="UniProtKB-EC"/>
</dbReference>
<evidence type="ECO:0000313" key="12">
    <source>
        <dbReference type="Proteomes" id="UP001165190"/>
    </source>
</evidence>
<keyword evidence="7" id="KW-0862">Zinc</keyword>
<evidence type="ECO:0000256" key="6">
    <source>
        <dbReference type="ARBA" id="ARBA00022786"/>
    </source>
</evidence>
<evidence type="ECO:0000256" key="5">
    <source>
        <dbReference type="ARBA" id="ARBA00022771"/>
    </source>
</evidence>
<dbReference type="SMART" id="SM00184">
    <property type="entry name" value="RING"/>
    <property type="match status" value="1"/>
</dbReference>
<dbReference type="OrthoDB" id="8062037at2759"/>
<feature type="domain" description="RING-type" evidence="10">
    <location>
        <begin position="56"/>
        <end position="97"/>
    </location>
</feature>
<dbReference type="InterPro" id="IPR013083">
    <property type="entry name" value="Znf_RING/FYVE/PHD"/>
</dbReference>
<evidence type="ECO:0000313" key="11">
    <source>
        <dbReference type="EMBL" id="GMI87390.1"/>
    </source>
</evidence>
<organism evidence="11 12">
    <name type="scientific">Hibiscus trionum</name>
    <name type="common">Flower of an hour</name>
    <dbReference type="NCBI Taxonomy" id="183268"/>
    <lineage>
        <taxon>Eukaryota</taxon>
        <taxon>Viridiplantae</taxon>
        <taxon>Streptophyta</taxon>
        <taxon>Embryophyta</taxon>
        <taxon>Tracheophyta</taxon>
        <taxon>Spermatophyta</taxon>
        <taxon>Magnoliopsida</taxon>
        <taxon>eudicotyledons</taxon>
        <taxon>Gunneridae</taxon>
        <taxon>Pentapetalae</taxon>
        <taxon>rosids</taxon>
        <taxon>malvids</taxon>
        <taxon>Malvales</taxon>
        <taxon>Malvaceae</taxon>
        <taxon>Malvoideae</taxon>
        <taxon>Hibiscus</taxon>
    </lineage>
</organism>
<keyword evidence="5 8" id="KW-0863">Zinc-finger</keyword>
<evidence type="ECO:0000256" key="8">
    <source>
        <dbReference type="PROSITE-ProRule" id="PRU00175"/>
    </source>
</evidence>
<evidence type="ECO:0000256" key="2">
    <source>
        <dbReference type="ARBA" id="ARBA00012483"/>
    </source>
</evidence>
<dbReference type="SUPFAM" id="SSF57850">
    <property type="entry name" value="RING/U-box"/>
    <property type="match status" value="1"/>
</dbReference>
<evidence type="ECO:0000256" key="3">
    <source>
        <dbReference type="ARBA" id="ARBA00022679"/>
    </source>
</evidence>
<comment type="catalytic activity">
    <reaction evidence="1">
        <text>S-ubiquitinyl-[E2 ubiquitin-conjugating enzyme]-L-cysteine + [acceptor protein]-L-lysine = [E2 ubiquitin-conjugating enzyme]-L-cysteine + N(6)-ubiquitinyl-[acceptor protein]-L-lysine.</text>
        <dbReference type="EC" id="2.3.2.27"/>
    </reaction>
</comment>
<keyword evidence="12" id="KW-1185">Reference proteome</keyword>
<dbReference type="GO" id="GO:0016567">
    <property type="term" value="P:protein ubiquitination"/>
    <property type="evidence" value="ECO:0007669"/>
    <property type="project" value="TreeGrafter"/>
</dbReference>
<dbReference type="EMBL" id="BSYR01000022">
    <property type="protein sequence ID" value="GMI87390.1"/>
    <property type="molecule type" value="Genomic_DNA"/>
</dbReference>
<name>A0A9W7HZM2_HIBTR</name>
<dbReference type="AlphaFoldDB" id="A0A9W7HZM2"/>
<evidence type="ECO:0000256" key="1">
    <source>
        <dbReference type="ARBA" id="ARBA00000900"/>
    </source>
</evidence>